<organism evidence="2 3">
    <name type="scientific">Methanolobus chelungpuianus</name>
    <dbReference type="NCBI Taxonomy" id="502115"/>
    <lineage>
        <taxon>Archaea</taxon>
        <taxon>Methanobacteriati</taxon>
        <taxon>Methanobacteriota</taxon>
        <taxon>Stenosarchaea group</taxon>
        <taxon>Methanomicrobia</taxon>
        <taxon>Methanosarcinales</taxon>
        <taxon>Methanosarcinaceae</taxon>
        <taxon>Methanolobus</taxon>
    </lineage>
</organism>
<protein>
    <submittedName>
        <fullName evidence="2">Uncharacterized protein</fullName>
    </submittedName>
</protein>
<dbReference type="AlphaFoldDB" id="A0AAE3KX22"/>
<evidence type="ECO:0000313" key="2">
    <source>
        <dbReference type="EMBL" id="MCQ6962825.1"/>
    </source>
</evidence>
<reference evidence="2 3" key="1">
    <citation type="journal article" date="2011" name="Appl. Environ. Microbiol.">
        <title>Methanogenic archaea isolated from Taiwan's Chelungpu fault.</title>
        <authorList>
            <person name="Wu S.Y."/>
            <person name="Lai M.C."/>
        </authorList>
    </citation>
    <scope>NUCLEOTIDE SEQUENCE [LARGE SCALE GENOMIC DNA]</scope>
    <source>
        <strain evidence="2 3">St545Mb</strain>
    </source>
</reference>
<evidence type="ECO:0000256" key="1">
    <source>
        <dbReference type="SAM" id="Phobius"/>
    </source>
</evidence>
<keyword evidence="3" id="KW-1185">Reference proteome</keyword>
<evidence type="ECO:0000313" key="3">
    <source>
        <dbReference type="Proteomes" id="UP001206983"/>
    </source>
</evidence>
<name>A0AAE3KX22_9EURY</name>
<feature type="transmembrane region" description="Helical" evidence="1">
    <location>
        <begin position="40"/>
        <end position="60"/>
    </location>
</feature>
<sequence length="62" mass="7468">MRRDQSTEVLELGKRDENKITSTQPWQVCQGYLSDSKEDFYRALFPLFFILIVMFAVYLYHE</sequence>
<comment type="caution">
    <text evidence="2">The sequence shown here is derived from an EMBL/GenBank/DDBJ whole genome shotgun (WGS) entry which is preliminary data.</text>
</comment>
<keyword evidence="1" id="KW-1133">Transmembrane helix</keyword>
<accession>A0AAE3KX22</accession>
<dbReference type="EMBL" id="JTEO01000004">
    <property type="protein sequence ID" value="MCQ6962825.1"/>
    <property type="molecule type" value="Genomic_DNA"/>
</dbReference>
<keyword evidence="1" id="KW-0472">Membrane</keyword>
<keyword evidence="1" id="KW-0812">Transmembrane</keyword>
<proteinExistence type="predicted"/>
<dbReference type="Proteomes" id="UP001206983">
    <property type="component" value="Unassembled WGS sequence"/>
</dbReference>
<gene>
    <name evidence="2" type="ORF">PV02_06950</name>
</gene>